<gene>
    <name evidence="1" type="ORF">LSALG_LOCUS8778</name>
</gene>
<accession>A0AA35Y5S2</accession>
<evidence type="ECO:0000313" key="2">
    <source>
        <dbReference type="Proteomes" id="UP001177003"/>
    </source>
</evidence>
<reference evidence="1" key="1">
    <citation type="submission" date="2023-04" db="EMBL/GenBank/DDBJ databases">
        <authorList>
            <person name="Vijverberg K."/>
            <person name="Xiong W."/>
            <person name="Schranz E."/>
        </authorList>
    </citation>
    <scope>NUCLEOTIDE SEQUENCE</scope>
</reference>
<proteinExistence type="predicted"/>
<dbReference type="AlphaFoldDB" id="A0AA35Y5S2"/>
<sequence>MKTQYEIWSAHKIVSVKVTRPIETESFPNAKFKVASGSTCQAYEFTIADLPCLNPNHWIVIYNILLREKEKYEPVMSHLQLMLKSYIQEVGLMDVYSVVVLKKKPIVVPKEAPKDFEKLKPGKIYKEGPFVVYQSRERTGADFLKTYFYLEDKHMYNIACLEFRYDYVVYPGSQDVAMIYSQSL</sequence>
<evidence type="ECO:0000313" key="1">
    <source>
        <dbReference type="EMBL" id="CAI9268349.1"/>
    </source>
</evidence>
<name>A0AA35Y5S2_LACSI</name>
<protein>
    <submittedName>
        <fullName evidence="1">Uncharacterized protein</fullName>
    </submittedName>
</protein>
<dbReference type="EMBL" id="OX465077">
    <property type="protein sequence ID" value="CAI9268349.1"/>
    <property type="molecule type" value="Genomic_DNA"/>
</dbReference>
<organism evidence="1 2">
    <name type="scientific">Lactuca saligna</name>
    <name type="common">Willowleaf lettuce</name>
    <dbReference type="NCBI Taxonomy" id="75948"/>
    <lineage>
        <taxon>Eukaryota</taxon>
        <taxon>Viridiplantae</taxon>
        <taxon>Streptophyta</taxon>
        <taxon>Embryophyta</taxon>
        <taxon>Tracheophyta</taxon>
        <taxon>Spermatophyta</taxon>
        <taxon>Magnoliopsida</taxon>
        <taxon>eudicotyledons</taxon>
        <taxon>Gunneridae</taxon>
        <taxon>Pentapetalae</taxon>
        <taxon>asterids</taxon>
        <taxon>campanulids</taxon>
        <taxon>Asterales</taxon>
        <taxon>Asteraceae</taxon>
        <taxon>Cichorioideae</taxon>
        <taxon>Cichorieae</taxon>
        <taxon>Lactucinae</taxon>
        <taxon>Lactuca</taxon>
    </lineage>
</organism>
<keyword evidence="2" id="KW-1185">Reference proteome</keyword>
<dbReference type="Proteomes" id="UP001177003">
    <property type="component" value="Chromosome 1"/>
</dbReference>